<gene>
    <name evidence="1" type="ORF">DUI87_03957</name>
</gene>
<dbReference type="Proteomes" id="UP000269221">
    <property type="component" value="Unassembled WGS sequence"/>
</dbReference>
<reference evidence="1 2" key="1">
    <citation type="submission" date="2018-07" db="EMBL/GenBank/DDBJ databases">
        <title>A high quality draft genome assembly of the barn swallow (H. rustica rustica).</title>
        <authorList>
            <person name="Formenti G."/>
            <person name="Chiara M."/>
            <person name="Poveda L."/>
            <person name="Francoijs K.-J."/>
            <person name="Bonisoli-Alquati A."/>
            <person name="Canova L."/>
            <person name="Gianfranceschi L."/>
            <person name="Horner D.S."/>
            <person name="Saino N."/>
        </authorList>
    </citation>
    <scope>NUCLEOTIDE SEQUENCE [LARGE SCALE GENOMIC DNA]</scope>
    <source>
        <strain evidence="1">Chelidonia</strain>
        <tissue evidence="1">Blood</tissue>
    </source>
</reference>
<evidence type="ECO:0000313" key="1">
    <source>
        <dbReference type="EMBL" id="RMC19348.1"/>
    </source>
</evidence>
<protein>
    <submittedName>
        <fullName evidence="1">Uncharacterized protein</fullName>
    </submittedName>
</protein>
<proteinExistence type="predicted"/>
<organism evidence="1 2">
    <name type="scientific">Hirundo rustica rustica</name>
    <dbReference type="NCBI Taxonomy" id="333673"/>
    <lineage>
        <taxon>Eukaryota</taxon>
        <taxon>Metazoa</taxon>
        <taxon>Chordata</taxon>
        <taxon>Craniata</taxon>
        <taxon>Vertebrata</taxon>
        <taxon>Euteleostomi</taxon>
        <taxon>Archelosauria</taxon>
        <taxon>Archosauria</taxon>
        <taxon>Dinosauria</taxon>
        <taxon>Saurischia</taxon>
        <taxon>Theropoda</taxon>
        <taxon>Coelurosauria</taxon>
        <taxon>Aves</taxon>
        <taxon>Neognathae</taxon>
        <taxon>Neoaves</taxon>
        <taxon>Telluraves</taxon>
        <taxon>Australaves</taxon>
        <taxon>Passeriformes</taxon>
        <taxon>Sylvioidea</taxon>
        <taxon>Hirundinidae</taxon>
        <taxon>Hirundo</taxon>
    </lineage>
</organism>
<accession>A0A3M0L1L1</accession>
<comment type="caution">
    <text evidence="1">The sequence shown here is derived from an EMBL/GenBank/DDBJ whole genome shotgun (WGS) entry which is preliminary data.</text>
</comment>
<evidence type="ECO:0000313" key="2">
    <source>
        <dbReference type="Proteomes" id="UP000269221"/>
    </source>
</evidence>
<name>A0A3M0L1L1_HIRRU</name>
<dbReference type="AlphaFoldDB" id="A0A3M0L1L1"/>
<sequence>MVEEGLEQKCYEENLLMEYFSLERRIVRGDLITLHNCLKGGSDKTVYDVDDQINITGAVVLLADMEFLQCRNLAMVWNY</sequence>
<dbReference type="OrthoDB" id="276744at2759"/>
<dbReference type="EMBL" id="QRBI01000095">
    <property type="protein sequence ID" value="RMC19348.1"/>
    <property type="molecule type" value="Genomic_DNA"/>
</dbReference>
<keyword evidence="2" id="KW-1185">Reference proteome</keyword>